<feature type="domain" description="Metallo-beta-lactamase" evidence="2">
    <location>
        <begin position="18"/>
        <end position="212"/>
    </location>
</feature>
<keyword evidence="4" id="KW-1185">Reference proteome</keyword>
<dbReference type="PANTHER" id="PTHR46018">
    <property type="entry name" value="ZINC PHOSPHODIESTERASE ELAC PROTEIN 1"/>
    <property type="match status" value="1"/>
</dbReference>
<dbReference type="SMART" id="SM00849">
    <property type="entry name" value="Lactamase_B"/>
    <property type="match status" value="1"/>
</dbReference>
<dbReference type="InterPro" id="IPR001279">
    <property type="entry name" value="Metallo-B-lactamas"/>
</dbReference>
<dbReference type="InterPro" id="IPR036866">
    <property type="entry name" value="RibonucZ/Hydroxyglut_hydro"/>
</dbReference>
<protein>
    <submittedName>
        <fullName evidence="3">MBL fold metallo-hydrolase</fullName>
    </submittedName>
</protein>
<organism evidence="3 4">
    <name type="scientific">Fundicoccus ignavus</name>
    <dbReference type="NCBI Taxonomy" id="2664442"/>
    <lineage>
        <taxon>Bacteria</taxon>
        <taxon>Bacillati</taxon>
        <taxon>Bacillota</taxon>
        <taxon>Bacilli</taxon>
        <taxon>Lactobacillales</taxon>
        <taxon>Aerococcaceae</taxon>
        <taxon>Fundicoccus</taxon>
    </lineage>
</organism>
<proteinExistence type="predicted"/>
<gene>
    <name evidence="3" type="ORF">GIY09_11170</name>
</gene>
<evidence type="ECO:0000259" key="2">
    <source>
        <dbReference type="SMART" id="SM00849"/>
    </source>
</evidence>
<dbReference type="Gene3D" id="3.60.15.10">
    <property type="entry name" value="Ribonuclease Z/Hydroxyacylglutathione hydrolase-like"/>
    <property type="match status" value="1"/>
</dbReference>
<dbReference type="Proteomes" id="UP000430975">
    <property type="component" value="Unassembled WGS sequence"/>
</dbReference>
<evidence type="ECO:0000256" key="1">
    <source>
        <dbReference type="ARBA" id="ARBA00022833"/>
    </source>
</evidence>
<dbReference type="Pfam" id="PF12706">
    <property type="entry name" value="Lactamase_B_2"/>
    <property type="match status" value="1"/>
</dbReference>
<dbReference type="AlphaFoldDB" id="A0A6I2GSG2"/>
<dbReference type="PANTHER" id="PTHR46018:SF4">
    <property type="entry name" value="METALLO-HYDROLASE YHFI-RELATED"/>
    <property type="match status" value="1"/>
</dbReference>
<name>A0A6I2GSG2_9LACT</name>
<accession>A0A6I2GSG2</accession>
<dbReference type="CDD" id="cd07716">
    <property type="entry name" value="RNaseZ_short-form-like_MBL-fold"/>
    <property type="match status" value="1"/>
</dbReference>
<evidence type="ECO:0000313" key="4">
    <source>
        <dbReference type="Proteomes" id="UP000430975"/>
    </source>
</evidence>
<evidence type="ECO:0000313" key="3">
    <source>
        <dbReference type="EMBL" id="MRI86405.1"/>
    </source>
</evidence>
<dbReference type="RefSeq" id="WP_153864078.1">
    <property type="nucleotide sequence ID" value="NZ_WJQS01000014.1"/>
</dbReference>
<dbReference type="EMBL" id="WJQS01000014">
    <property type="protein sequence ID" value="MRI86405.1"/>
    <property type="molecule type" value="Genomic_DNA"/>
</dbReference>
<sequence length="247" mass="27052">MKLRIIGCAGGYPLGENGTSSYLLSSTAEDYHVLIDAGSGSALAIEKYLDVNALDAVLVSHDHPDHVADLGIFQHLFLLKKPAPKKTPIPIYHYPDSEFAKLLADDGSSLAKPYQPKEVLHLGPFDVTFVRTVHPLECYAMRFEERETGKVIVYTADSGWSEAMIPFANEADLLVADCNFSNEMGRNDKHFTAEEVAKLANEAKVKALVPTHLPPQADQALIISQVVRDLNSSITLLEAYPGAVYEV</sequence>
<comment type="caution">
    <text evidence="3">The sequence shown here is derived from an EMBL/GenBank/DDBJ whole genome shotgun (WGS) entry which is preliminary data.</text>
</comment>
<dbReference type="SUPFAM" id="SSF56281">
    <property type="entry name" value="Metallo-hydrolase/oxidoreductase"/>
    <property type="match status" value="1"/>
</dbReference>
<keyword evidence="1" id="KW-0862">Zinc</keyword>
<dbReference type="GO" id="GO:0042781">
    <property type="term" value="F:3'-tRNA processing endoribonuclease activity"/>
    <property type="evidence" value="ECO:0007669"/>
    <property type="project" value="TreeGrafter"/>
</dbReference>
<keyword evidence="3" id="KW-0378">Hydrolase</keyword>
<reference evidence="3 4" key="1">
    <citation type="submission" date="2019-11" db="EMBL/GenBank/DDBJ databases">
        <title>Characterisation of Fundicoccus ignavus gen. nov. sp. nov., a novel genus of the family Aerococcaceae isolated from bulk tank milk.</title>
        <authorList>
            <person name="Siebert A."/>
            <person name="Huptas C."/>
            <person name="Wenning M."/>
            <person name="Scherer S."/>
            <person name="Doll E.V."/>
        </authorList>
    </citation>
    <scope>NUCLEOTIDE SEQUENCE [LARGE SCALE GENOMIC DNA]</scope>
    <source>
        <strain evidence="3 4">WS4759</strain>
    </source>
</reference>